<gene>
    <name evidence="1" type="ORF">QG37_00497</name>
</gene>
<comment type="caution">
    <text evidence="1">The sequence shown here is derived from an EMBL/GenBank/DDBJ whole genome shotgun (WGS) entry which is preliminary data.</text>
</comment>
<reference evidence="2" key="1">
    <citation type="journal article" date="2015" name="BMC Genomics">
        <title>Draft genome of a commonly misdiagnosed multidrug resistant pathogen Candida auris.</title>
        <authorList>
            <person name="Chatterjee S."/>
            <person name="Alampalli S.V."/>
            <person name="Nageshan R.K."/>
            <person name="Chettiar S.T."/>
            <person name="Joshi S."/>
            <person name="Tatu U.S."/>
        </authorList>
    </citation>
    <scope>NUCLEOTIDE SEQUENCE [LARGE SCALE GENOMIC DNA]</scope>
    <source>
        <strain evidence="2">6684</strain>
    </source>
</reference>
<evidence type="ECO:0000313" key="1">
    <source>
        <dbReference type="EMBL" id="KNE02247.1"/>
    </source>
</evidence>
<dbReference type="AlphaFoldDB" id="A0A0L0P7A2"/>
<dbReference type="VEuPathDB" id="FungiDB:QG37_00497"/>
<dbReference type="EMBL" id="LGST01000004">
    <property type="protein sequence ID" value="KNE02247.1"/>
    <property type="molecule type" value="Genomic_DNA"/>
</dbReference>
<protein>
    <submittedName>
        <fullName evidence="1">Uncharacterized protein</fullName>
    </submittedName>
</protein>
<sequence>MCEELLVATYEIQLQGARGKYCFLESWCCQCSVLSSDRPVEIEQCRTERFYRTLKMVVKFNFKKKKMQDGINRQ</sequence>
<evidence type="ECO:0000313" key="2">
    <source>
        <dbReference type="Proteomes" id="UP000037122"/>
    </source>
</evidence>
<proteinExistence type="predicted"/>
<organism evidence="1 2">
    <name type="scientific">Candidozyma auris</name>
    <name type="common">Yeast</name>
    <name type="synonym">Candida auris</name>
    <dbReference type="NCBI Taxonomy" id="498019"/>
    <lineage>
        <taxon>Eukaryota</taxon>
        <taxon>Fungi</taxon>
        <taxon>Dikarya</taxon>
        <taxon>Ascomycota</taxon>
        <taxon>Saccharomycotina</taxon>
        <taxon>Pichiomycetes</taxon>
        <taxon>Metschnikowiaceae</taxon>
        <taxon>Candidozyma</taxon>
    </lineage>
</organism>
<accession>A0A0L0P7A2</accession>
<dbReference type="Proteomes" id="UP000037122">
    <property type="component" value="Unassembled WGS sequence"/>
</dbReference>
<name>A0A0L0P7A2_CANAR</name>